<name>A0A444IT14_9BACT</name>
<reference evidence="2 3" key="1">
    <citation type="submission" date="2017-01" db="EMBL/GenBank/DDBJ databases">
        <title>The cable genome- insights into the physiology and evolution of filamentous bacteria capable of sulfide oxidation via long distance electron transfer.</title>
        <authorList>
            <person name="Schreiber L."/>
            <person name="Bjerg J.T."/>
            <person name="Boggild A."/>
            <person name="Van De Vossenberg J."/>
            <person name="Meysman F."/>
            <person name="Nielsen L.P."/>
            <person name="Schramm A."/>
            <person name="Kjeldsen K.U."/>
        </authorList>
    </citation>
    <scope>NUCLEOTIDE SEQUENCE [LARGE SCALE GENOMIC DNA]</scope>
    <source>
        <strain evidence="2">A2</strain>
    </source>
</reference>
<dbReference type="InterPro" id="IPR055178">
    <property type="entry name" value="RsdA/BaiN/AoA(So)-like_dom"/>
</dbReference>
<evidence type="ECO:0000313" key="2">
    <source>
        <dbReference type="EMBL" id="RWX44038.1"/>
    </source>
</evidence>
<dbReference type="Proteomes" id="UP000286862">
    <property type="component" value="Unassembled WGS sequence"/>
</dbReference>
<gene>
    <name evidence="2" type="ORF">VT99_13452</name>
</gene>
<dbReference type="PANTHER" id="PTHR42887">
    <property type="entry name" value="OS12G0638800 PROTEIN"/>
    <property type="match status" value="1"/>
</dbReference>
<dbReference type="SUPFAM" id="SSF160996">
    <property type="entry name" value="HI0933 insert domain-like"/>
    <property type="match status" value="1"/>
</dbReference>
<dbReference type="InterPro" id="IPR036188">
    <property type="entry name" value="FAD/NAD-bd_sf"/>
</dbReference>
<dbReference type="SUPFAM" id="SSF51905">
    <property type="entry name" value="FAD/NAD(P)-binding domain"/>
    <property type="match status" value="1"/>
</dbReference>
<evidence type="ECO:0000259" key="1">
    <source>
        <dbReference type="Pfam" id="PF22780"/>
    </source>
</evidence>
<feature type="non-terminal residue" evidence="2">
    <location>
        <position position="1"/>
    </location>
</feature>
<dbReference type="Gene3D" id="2.40.30.10">
    <property type="entry name" value="Translation factors"/>
    <property type="match status" value="1"/>
</dbReference>
<feature type="domain" description="RsdA/BaiN/AoA(So)-like insert" evidence="1">
    <location>
        <begin position="1"/>
        <end position="125"/>
    </location>
</feature>
<organism evidence="2 3">
    <name type="scientific">Candidatus Electrothrix marina</name>
    <dbReference type="NCBI Taxonomy" id="1859130"/>
    <lineage>
        <taxon>Bacteria</taxon>
        <taxon>Pseudomonadati</taxon>
        <taxon>Thermodesulfobacteriota</taxon>
        <taxon>Desulfobulbia</taxon>
        <taxon>Desulfobulbales</taxon>
        <taxon>Desulfobulbaceae</taxon>
        <taxon>Candidatus Electrothrix</taxon>
    </lineage>
</organism>
<sequence length="191" mass="21240">FGELLFMKYGLSGPVILTLSNEIVDALRADKQVNLVLDLKPALDDQKLDARLQRDFLQRHKEPMQSVLRGLMPEKLVQVCLAETGLVADRLAGEVRADERKRLRFWLKNIPFQVTGYRGFKEAIITCGGVSLKEVDPRTMASKCCPGLYLAGELLDLQADTGGYNLQAAFSTGWLAGRSAAEYCLEDRHPA</sequence>
<dbReference type="AlphaFoldDB" id="A0A444IT14"/>
<dbReference type="Gene3D" id="3.50.50.60">
    <property type="entry name" value="FAD/NAD(P)-binding domain"/>
    <property type="match status" value="1"/>
</dbReference>
<comment type="caution">
    <text evidence="2">The sequence shown here is derived from an EMBL/GenBank/DDBJ whole genome shotgun (WGS) entry which is preliminary data.</text>
</comment>
<protein>
    <submittedName>
        <fullName evidence="2">Flavoprotein, HI0933 family</fullName>
    </submittedName>
</protein>
<dbReference type="EMBL" id="MTKQ01000345">
    <property type="protein sequence ID" value="RWX44038.1"/>
    <property type="molecule type" value="Genomic_DNA"/>
</dbReference>
<evidence type="ECO:0000313" key="3">
    <source>
        <dbReference type="Proteomes" id="UP000286862"/>
    </source>
</evidence>
<dbReference type="InterPro" id="IPR004792">
    <property type="entry name" value="BaiN-like"/>
</dbReference>
<proteinExistence type="predicted"/>
<dbReference type="Pfam" id="PF22780">
    <property type="entry name" value="HI0933_like_1st"/>
    <property type="match status" value="1"/>
</dbReference>
<dbReference type="NCBIfam" id="TIGR00275">
    <property type="entry name" value="aminoacetone oxidase family FAD-binding enzyme"/>
    <property type="match status" value="1"/>
</dbReference>
<dbReference type="PANTHER" id="PTHR42887:SF2">
    <property type="entry name" value="OS12G0638800 PROTEIN"/>
    <property type="match status" value="1"/>
</dbReference>
<accession>A0A444IT14</accession>